<evidence type="ECO:0000313" key="5">
    <source>
        <dbReference type="EMBL" id="KAH7036039.1"/>
    </source>
</evidence>
<feature type="binding site" description="axial binding residue" evidence="4">
    <location>
        <position position="504"/>
    </location>
    <ligand>
        <name>heme</name>
        <dbReference type="ChEBI" id="CHEBI:30413"/>
    </ligand>
    <ligandPart>
        <name>Fe</name>
        <dbReference type="ChEBI" id="CHEBI:18248"/>
    </ligandPart>
</feature>
<evidence type="ECO:0000256" key="1">
    <source>
        <dbReference type="ARBA" id="ARBA00022617"/>
    </source>
</evidence>
<dbReference type="GO" id="GO:0004497">
    <property type="term" value="F:monooxygenase activity"/>
    <property type="evidence" value="ECO:0007669"/>
    <property type="project" value="InterPro"/>
</dbReference>
<evidence type="ECO:0000256" key="4">
    <source>
        <dbReference type="PIRSR" id="PIRSR602401-1"/>
    </source>
</evidence>
<dbReference type="InterPro" id="IPR050121">
    <property type="entry name" value="Cytochrome_P450_monoxygenase"/>
</dbReference>
<dbReference type="GO" id="GO:0016705">
    <property type="term" value="F:oxidoreductase activity, acting on paired donors, with incorporation or reduction of molecular oxygen"/>
    <property type="evidence" value="ECO:0007669"/>
    <property type="project" value="InterPro"/>
</dbReference>
<dbReference type="Proteomes" id="UP000756346">
    <property type="component" value="Unassembled WGS sequence"/>
</dbReference>
<gene>
    <name evidence="5" type="ORF">B0I36DRAFT_239579</name>
</gene>
<dbReference type="PANTHER" id="PTHR24305">
    <property type="entry name" value="CYTOCHROME P450"/>
    <property type="match status" value="1"/>
</dbReference>
<name>A0A9P8YDJ3_9PEZI</name>
<keyword evidence="3 4" id="KW-0408">Iron</keyword>
<dbReference type="InterPro" id="IPR002401">
    <property type="entry name" value="Cyt_P450_E_grp-I"/>
</dbReference>
<keyword evidence="2 4" id="KW-0479">Metal-binding</keyword>
<dbReference type="InterPro" id="IPR001128">
    <property type="entry name" value="Cyt_P450"/>
</dbReference>
<sequence>MTSLAAVLSSVAQASPGRSVVAAAFLAVGFHTAIQSVEFELYMFPFLAVSSSSWPLLSGLYLTFGDNSTLGAWGKAALVAASFHGSLLTSIATYRLFFHRCRKFPGPVGARLSRFYATYLSTKSVQYHKELEKMMLEYGDFVRTGPREVTILRRSAVDLIYGPKSECRKASWYGQTGNDLQKVSLHMCRDANAHRQRRKAWDKALSVKSLNSYEPQIKSHVDALVRQLHARGETGLNVTDWAMYFSFDLIGQVGFSKDFGQLGKGEEHSAIRPIHAHIKLLGIFQTVPWMLYLLSSIPGAASAYSEIFGFCANEMRAKRKTVEKDEAPRDIASWLCKAFVEKDITAAPSAEALEDDSRILLLAGSDTTATVLSQSLYHLVKYPHEQRKLQALLDEAIPGGPDDWTFEKARSVAHLDHFISETMRLNPALMIAGPRETPAGGLQIDEVHIPGGVNVLVPSGQIHRDPRYWVQADEFLPERWGDRREQMGTDQSPYLPFLLGPYICPGRYLARHSVRAALSIILLNFDVSFAPGETGESFENDVLDTFVVTLSPLRLCFTPRVERR</sequence>
<dbReference type="Gene3D" id="1.10.630.10">
    <property type="entry name" value="Cytochrome P450"/>
    <property type="match status" value="1"/>
</dbReference>
<dbReference type="RefSeq" id="XP_046016132.1">
    <property type="nucleotide sequence ID" value="XM_046149700.1"/>
</dbReference>
<dbReference type="Pfam" id="PF00067">
    <property type="entry name" value="p450"/>
    <property type="match status" value="1"/>
</dbReference>
<dbReference type="GeneID" id="70179246"/>
<dbReference type="CDD" id="cd11061">
    <property type="entry name" value="CYP67-like"/>
    <property type="match status" value="1"/>
</dbReference>
<dbReference type="InterPro" id="IPR036396">
    <property type="entry name" value="Cyt_P450_sf"/>
</dbReference>
<dbReference type="PRINTS" id="PR00385">
    <property type="entry name" value="P450"/>
</dbReference>
<evidence type="ECO:0000256" key="3">
    <source>
        <dbReference type="ARBA" id="ARBA00023004"/>
    </source>
</evidence>
<dbReference type="OrthoDB" id="6692864at2759"/>
<proteinExistence type="predicted"/>
<dbReference type="SUPFAM" id="SSF48264">
    <property type="entry name" value="Cytochrome P450"/>
    <property type="match status" value="1"/>
</dbReference>
<dbReference type="PRINTS" id="PR00463">
    <property type="entry name" value="EP450I"/>
</dbReference>
<dbReference type="GO" id="GO:0005506">
    <property type="term" value="F:iron ion binding"/>
    <property type="evidence" value="ECO:0007669"/>
    <property type="project" value="InterPro"/>
</dbReference>
<dbReference type="EMBL" id="JAGTJQ010000003">
    <property type="protein sequence ID" value="KAH7036039.1"/>
    <property type="molecule type" value="Genomic_DNA"/>
</dbReference>
<dbReference type="PANTHER" id="PTHR24305:SF78">
    <property type="entry name" value="P450, PUTATIVE (EUROFUNG)-RELATED"/>
    <property type="match status" value="1"/>
</dbReference>
<dbReference type="GO" id="GO:0020037">
    <property type="term" value="F:heme binding"/>
    <property type="evidence" value="ECO:0007669"/>
    <property type="project" value="InterPro"/>
</dbReference>
<evidence type="ECO:0000256" key="2">
    <source>
        <dbReference type="ARBA" id="ARBA00022723"/>
    </source>
</evidence>
<comment type="caution">
    <text evidence="5">The sequence shown here is derived from an EMBL/GenBank/DDBJ whole genome shotgun (WGS) entry which is preliminary data.</text>
</comment>
<keyword evidence="6" id="KW-1185">Reference proteome</keyword>
<dbReference type="AlphaFoldDB" id="A0A9P8YDJ3"/>
<comment type="cofactor">
    <cofactor evidence="4">
        <name>heme</name>
        <dbReference type="ChEBI" id="CHEBI:30413"/>
    </cofactor>
</comment>
<reference evidence="5" key="1">
    <citation type="journal article" date="2021" name="Nat. Commun.">
        <title>Genetic determinants of endophytism in the Arabidopsis root mycobiome.</title>
        <authorList>
            <person name="Mesny F."/>
            <person name="Miyauchi S."/>
            <person name="Thiergart T."/>
            <person name="Pickel B."/>
            <person name="Atanasova L."/>
            <person name="Karlsson M."/>
            <person name="Huettel B."/>
            <person name="Barry K.W."/>
            <person name="Haridas S."/>
            <person name="Chen C."/>
            <person name="Bauer D."/>
            <person name="Andreopoulos W."/>
            <person name="Pangilinan J."/>
            <person name="LaButti K."/>
            <person name="Riley R."/>
            <person name="Lipzen A."/>
            <person name="Clum A."/>
            <person name="Drula E."/>
            <person name="Henrissat B."/>
            <person name="Kohler A."/>
            <person name="Grigoriev I.V."/>
            <person name="Martin F.M."/>
            <person name="Hacquard S."/>
        </authorList>
    </citation>
    <scope>NUCLEOTIDE SEQUENCE</scope>
    <source>
        <strain evidence="5">MPI-CAGE-CH-0230</strain>
    </source>
</reference>
<keyword evidence="1 4" id="KW-0349">Heme</keyword>
<accession>A0A9P8YDJ3</accession>
<organism evidence="5 6">
    <name type="scientific">Microdochium trichocladiopsis</name>
    <dbReference type="NCBI Taxonomy" id="1682393"/>
    <lineage>
        <taxon>Eukaryota</taxon>
        <taxon>Fungi</taxon>
        <taxon>Dikarya</taxon>
        <taxon>Ascomycota</taxon>
        <taxon>Pezizomycotina</taxon>
        <taxon>Sordariomycetes</taxon>
        <taxon>Xylariomycetidae</taxon>
        <taxon>Xylariales</taxon>
        <taxon>Microdochiaceae</taxon>
        <taxon>Microdochium</taxon>
    </lineage>
</organism>
<protein>
    <submittedName>
        <fullName evidence="5">Cytochrome P450</fullName>
    </submittedName>
</protein>
<evidence type="ECO:0000313" key="6">
    <source>
        <dbReference type="Proteomes" id="UP000756346"/>
    </source>
</evidence>